<reference evidence="2" key="1">
    <citation type="submission" date="2022-10" db="EMBL/GenBank/DDBJ databases">
        <title>WGS of marine actinomycetes from Thailand.</title>
        <authorList>
            <person name="Thawai C."/>
        </authorList>
    </citation>
    <scope>NUCLEOTIDE SEQUENCE</scope>
    <source>
        <strain evidence="2">SW21</strain>
    </source>
</reference>
<dbReference type="InterPro" id="IPR005152">
    <property type="entry name" value="Lipase_secreted"/>
</dbReference>
<dbReference type="GO" id="GO:0016042">
    <property type="term" value="P:lipid catabolic process"/>
    <property type="evidence" value="ECO:0007669"/>
    <property type="project" value="InterPro"/>
</dbReference>
<dbReference type="PIRSF" id="PIRSF029171">
    <property type="entry name" value="Esterase_LipA"/>
    <property type="match status" value="1"/>
</dbReference>
<dbReference type="GO" id="GO:0004806">
    <property type="term" value="F:triacylglycerol lipase activity"/>
    <property type="evidence" value="ECO:0007669"/>
    <property type="project" value="InterPro"/>
</dbReference>
<dbReference type="Gene3D" id="3.40.50.1820">
    <property type="entry name" value="alpha/beta hydrolase"/>
    <property type="match status" value="1"/>
</dbReference>
<keyword evidence="1" id="KW-0732">Signal</keyword>
<evidence type="ECO:0000256" key="1">
    <source>
        <dbReference type="SAM" id="SignalP"/>
    </source>
</evidence>
<dbReference type="Pfam" id="PF03583">
    <property type="entry name" value="LIP"/>
    <property type="match status" value="1"/>
</dbReference>
<dbReference type="SUPFAM" id="SSF53474">
    <property type="entry name" value="alpha/beta-Hydrolases"/>
    <property type="match status" value="1"/>
</dbReference>
<keyword evidence="3" id="KW-1185">Reference proteome</keyword>
<evidence type="ECO:0000313" key="2">
    <source>
        <dbReference type="EMBL" id="MCX2964769.1"/>
    </source>
</evidence>
<dbReference type="EMBL" id="JAPKFM010000010">
    <property type="protein sequence ID" value="MCX2964769.1"/>
    <property type="molecule type" value="Genomic_DNA"/>
</dbReference>
<dbReference type="AlphaFoldDB" id="A0A9X3I5R6"/>
<comment type="caution">
    <text evidence="2">The sequence shown here is derived from an EMBL/GenBank/DDBJ whole genome shotgun (WGS) entry which is preliminary data.</text>
</comment>
<dbReference type="InterPro" id="IPR029058">
    <property type="entry name" value="AB_hydrolase_fold"/>
</dbReference>
<feature type="signal peptide" evidence="1">
    <location>
        <begin position="1"/>
        <end position="45"/>
    </location>
</feature>
<name>A0A9X3I5R6_9ACTN</name>
<evidence type="ECO:0000313" key="3">
    <source>
        <dbReference type="Proteomes" id="UP001143347"/>
    </source>
</evidence>
<organism evidence="2 3">
    <name type="scientific">Gordonia aquimaris</name>
    <dbReference type="NCBI Taxonomy" id="2984863"/>
    <lineage>
        <taxon>Bacteria</taxon>
        <taxon>Bacillati</taxon>
        <taxon>Actinomycetota</taxon>
        <taxon>Actinomycetes</taxon>
        <taxon>Mycobacteriales</taxon>
        <taxon>Gordoniaceae</taxon>
        <taxon>Gordonia</taxon>
    </lineage>
</organism>
<gene>
    <name evidence="2" type="ORF">OSB52_11755</name>
</gene>
<protein>
    <submittedName>
        <fullName evidence="2">Lipase</fullName>
    </submittedName>
</protein>
<dbReference type="PANTHER" id="PTHR34853">
    <property type="match status" value="1"/>
</dbReference>
<dbReference type="Proteomes" id="UP001143347">
    <property type="component" value="Unassembled WGS sequence"/>
</dbReference>
<sequence length="399" mass="42385">MSSPHPRRAIRRRRSTRSARAALPIAAAALLLGATSVLTPTTAAGAPGATPAAGAAGSVFANRDLPKHRLTSTAGSGAVFTYWSTGTDREPRLSTGSVEVPAGKAPAGGWPILVWAHGSRGIADRCAPSAQPTRADSDEIARWLDRGYAVVTPDYAGLGTQGTPEYFDTDTTSRNIVDAVRASRDVAENLGRRWVVVGEGQGAAAAIELARTATRMQGPKLDYRGSAVSSIPVEFDTLIGGLGPETGTMPSGVESAVLFTLSAIRNARESVDLDAFLTDSGRHWLDRAAAVCADDLTAEFSGTTLGSLFRQPLSGNGQLLDVVSRTHMIPIKGFTRPVMMTQSLFDQDVVVPLSLRYLNDAQHADRRVTARTYLAVNQQQSEALSDNDMRWFVARVAGR</sequence>
<accession>A0A9X3I5R6</accession>
<dbReference type="PANTHER" id="PTHR34853:SF1">
    <property type="entry name" value="LIPASE 5"/>
    <property type="match status" value="1"/>
</dbReference>
<feature type="chain" id="PRO_5040861240" evidence="1">
    <location>
        <begin position="46"/>
        <end position="399"/>
    </location>
</feature>
<dbReference type="RefSeq" id="WP_266061789.1">
    <property type="nucleotide sequence ID" value="NZ_JAPKFM010000010.1"/>
</dbReference>
<proteinExistence type="predicted"/>